<dbReference type="Pfam" id="PF24883">
    <property type="entry name" value="NPHP3_N"/>
    <property type="match status" value="1"/>
</dbReference>
<dbReference type="PANTHER" id="PTHR10039">
    <property type="entry name" value="AMELOGENIN"/>
    <property type="match status" value="1"/>
</dbReference>
<dbReference type="InterPro" id="IPR056884">
    <property type="entry name" value="NPHP3-like_N"/>
</dbReference>
<protein>
    <recommendedName>
        <fullName evidence="2">Nephrocystin 3-like N-terminal domain-containing protein</fullName>
    </recommendedName>
</protein>
<dbReference type="PANTHER" id="PTHR10039:SF5">
    <property type="entry name" value="NACHT DOMAIN-CONTAINING PROTEIN"/>
    <property type="match status" value="1"/>
</dbReference>
<name>A0A8K0KXY7_9PEZI</name>
<evidence type="ECO:0000259" key="2">
    <source>
        <dbReference type="Pfam" id="PF24883"/>
    </source>
</evidence>
<reference evidence="3" key="1">
    <citation type="submission" date="2021-07" db="EMBL/GenBank/DDBJ databases">
        <title>Elsinoe batatas strain:CRI-CJ2 Genome sequencing and assembly.</title>
        <authorList>
            <person name="Huang L."/>
        </authorList>
    </citation>
    <scope>NUCLEOTIDE SEQUENCE</scope>
    <source>
        <strain evidence="3">CRI-CJ2</strain>
    </source>
</reference>
<dbReference type="Proteomes" id="UP000809789">
    <property type="component" value="Unassembled WGS sequence"/>
</dbReference>
<dbReference type="OrthoDB" id="443402at2759"/>
<evidence type="ECO:0000313" key="4">
    <source>
        <dbReference type="Proteomes" id="UP000809789"/>
    </source>
</evidence>
<dbReference type="Gene3D" id="3.40.50.300">
    <property type="entry name" value="P-loop containing nucleotide triphosphate hydrolases"/>
    <property type="match status" value="1"/>
</dbReference>
<dbReference type="EMBL" id="JAESVG020000008">
    <property type="protein sequence ID" value="KAG8625432.1"/>
    <property type="molecule type" value="Genomic_DNA"/>
</dbReference>
<proteinExistence type="predicted"/>
<comment type="caution">
    <text evidence="3">The sequence shown here is derived from an EMBL/GenBank/DDBJ whole genome shotgun (WGS) entry which is preliminary data.</text>
</comment>
<feature type="domain" description="Nephrocystin 3-like N-terminal" evidence="2">
    <location>
        <begin position="251"/>
        <end position="420"/>
    </location>
</feature>
<dbReference type="InterPro" id="IPR027417">
    <property type="entry name" value="P-loop_NTPase"/>
</dbReference>
<dbReference type="SUPFAM" id="SSF52540">
    <property type="entry name" value="P-loop containing nucleoside triphosphate hydrolases"/>
    <property type="match status" value="1"/>
</dbReference>
<keyword evidence="1" id="KW-0677">Repeat</keyword>
<accession>A0A8K0KXY7</accession>
<evidence type="ECO:0000256" key="1">
    <source>
        <dbReference type="ARBA" id="ARBA00022737"/>
    </source>
</evidence>
<gene>
    <name evidence="3" type="ORF">KVT40_007183</name>
</gene>
<evidence type="ECO:0000313" key="3">
    <source>
        <dbReference type="EMBL" id="KAG8625432.1"/>
    </source>
</evidence>
<sequence>MLLPALQQLCYGGRRRSASGLQPHRSHQNNKRCTGLQVACNLIEVIKTTRDVITIGQNIRHGGEISRSFLQEAQALRNTSLQLQSSLQPLSGKAGTEDCDLLQQCRELSKCAIALESEAAKYSSASSAKRLSVWQSWKRSTRYVVGGKDKLAELSAQLQRHEQHLTTHVNLRLGRHTSAIKLGVNTSLAQLDLVLTKVAAMHQDMTAAIIGRDEHQQHVQGEAQQRQVLKSLFFDQMQLRRDSIPLAYHSTFEWIFKKPDNLSGWSGLSDWLSRTSSSCYWISGKPGSGKSTLMRFIEDHQVLQQIPATEDGLSQINVASFYFWQAGTPLQGSVVGALRCLLYTMLSAFPRSIPEMQICQSNWTYQTLCRTIQRFLAASEQRWLILLDGLDESSDERQKLDDFLTFLRSSPKCQLICSGRPEQRFERYFEKTPKMRLHDLTSGDLEAYARSRLEVPLESATHLENNIKSGIISKVVQRADGVFLWVRLITASLIEGLDALESADELWKRLDELPSELDEMFGVMMSRLPERYKKEAEIYFRLLIAVRNASMSISLLELATIDLLSPELRGPRSVPLTLDKLKQHATHVGAFLRVRYASLLEVRTSNDRTQQFSDQIDFTHRSAYEYLVTWHRNLPQARNPAHPFQLLVRAQIELLNFAEQDASAAAAIDYERIYWAFQELHGTPKQTLQELWRALDRSGRSLVGRGNNLTGCQTNPAWWIRRVRDASYTMDIGWSTLAVPARLGLDQRTWMTKTSLELAKNKTTSYQPAEITISSSTS</sequence>
<dbReference type="AlphaFoldDB" id="A0A8K0KXY7"/>
<keyword evidence="4" id="KW-1185">Reference proteome</keyword>
<organism evidence="3 4">
    <name type="scientific">Elsinoe batatas</name>
    <dbReference type="NCBI Taxonomy" id="2601811"/>
    <lineage>
        <taxon>Eukaryota</taxon>
        <taxon>Fungi</taxon>
        <taxon>Dikarya</taxon>
        <taxon>Ascomycota</taxon>
        <taxon>Pezizomycotina</taxon>
        <taxon>Dothideomycetes</taxon>
        <taxon>Dothideomycetidae</taxon>
        <taxon>Myriangiales</taxon>
        <taxon>Elsinoaceae</taxon>
        <taxon>Elsinoe</taxon>
    </lineage>
</organism>